<dbReference type="RefSeq" id="WP_091008620.1">
    <property type="nucleotide sequence ID" value="NZ_FOGP01000002.1"/>
</dbReference>
<evidence type="ECO:0000256" key="1">
    <source>
        <dbReference type="SAM" id="Phobius"/>
    </source>
</evidence>
<feature type="transmembrane region" description="Helical" evidence="1">
    <location>
        <begin position="272"/>
        <end position="294"/>
    </location>
</feature>
<keyword evidence="1" id="KW-0812">Transmembrane</keyword>
<dbReference type="InterPro" id="IPR050303">
    <property type="entry name" value="GatZ_KbaZ_carbometab"/>
</dbReference>
<sequence>MSSFFKPKDFKDFNEAPSPVQLPDGSYEPVLTKEDLKVCSRRMWLMDTVSYSYATQNAPCAAFAAYYALRKIYGNDEDAFNKAMLNQLDCVFNATPPVCGLVLGAGLAIEDKQHEAGMQAENDLKVGLMGPISGIGDVFIWILPMTILGSIAGYMAMQGSPVGILLWVALWMAVLGWRLQNYNQGYGAGASVITKLGDKVSTMTDAASILGLTVVGSLIFSAISIYTPLTFTYGEISLALQVGVLDQIFPNLLAVLTACGVYKLIKKGVKLNWIIFGIIVICWACAAFGILGVAPAA</sequence>
<name>A0A1H9P8H6_9ACTN</name>
<protein>
    <submittedName>
        <fullName evidence="2">PTS system IID component, Man family</fullName>
    </submittedName>
</protein>
<dbReference type="GO" id="GO:0005886">
    <property type="term" value="C:plasma membrane"/>
    <property type="evidence" value="ECO:0007669"/>
    <property type="project" value="TreeGrafter"/>
</dbReference>
<organism evidence="2 3">
    <name type="scientific">Parafannyhessea umbonata</name>
    <dbReference type="NCBI Taxonomy" id="604330"/>
    <lineage>
        <taxon>Bacteria</taxon>
        <taxon>Bacillati</taxon>
        <taxon>Actinomycetota</taxon>
        <taxon>Coriobacteriia</taxon>
        <taxon>Coriobacteriales</taxon>
        <taxon>Atopobiaceae</taxon>
        <taxon>Parafannyhessea</taxon>
    </lineage>
</organism>
<proteinExistence type="predicted"/>
<gene>
    <name evidence="2" type="ORF">SAMN05216446_0870</name>
</gene>
<keyword evidence="1" id="KW-1133">Transmembrane helix</keyword>
<keyword evidence="1" id="KW-0472">Membrane</keyword>
<dbReference type="GO" id="GO:0009401">
    <property type="term" value="P:phosphoenolpyruvate-dependent sugar phosphotransferase system"/>
    <property type="evidence" value="ECO:0007669"/>
    <property type="project" value="InterPro"/>
</dbReference>
<feature type="transmembrane region" description="Helical" evidence="1">
    <location>
        <begin position="162"/>
        <end position="179"/>
    </location>
</feature>
<feature type="transmembrane region" description="Helical" evidence="1">
    <location>
        <begin position="248"/>
        <end position="265"/>
    </location>
</feature>
<dbReference type="EMBL" id="FOGP01000002">
    <property type="protein sequence ID" value="SER44195.1"/>
    <property type="molecule type" value="Genomic_DNA"/>
</dbReference>
<dbReference type="Pfam" id="PF03613">
    <property type="entry name" value="EIID-AGA"/>
    <property type="match status" value="1"/>
</dbReference>
<dbReference type="Proteomes" id="UP000199128">
    <property type="component" value="Unassembled WGS sequence"/>
</dbReference>
<feature type="transmembrane region" description="Helical" evidence="1">
    <location>
        <begin position="209"/>
        <end position="228"/>
    </location>
</feature>
<accession>A0A1H9P8H6</accession>
<dbReference type="AlphaFoldDB" id="A0A1H9P8H6"/>
<evidence type="ECO:0000313" key="2">
    <source>
        <dbReference type="EMBL" id="SER44195.1"/>
    </source>
</evidence>
<evidence type="ECO:0000313" key="3">
    <source>
        <dbReference type="Proteomes" id="UP000199128"/>
    </source>
</evidence>
<dbReference type="InterPro" id="IPR004704">
    <property type="entry name" value="PTS_IID_man"/>
</dbReference>
<dbReference type="PANTHER" id="PTHR32502:SF26">
    <property type="entry name" value="PHOSPHOTRANSFERASE SYSTEM SUGAR-SPECIFIC EIID COMPONENT"/>
    <property type="match status" value="1"/>
</dbReference>
<reference evidence="3" key="1">
    <citation type="submission" date="2016-10" db="EMBL/GenBank/DDBJ databases">
        <authorList>
            <person name="Varghese N."/>
            <person name="Submissions S."/>
        </authorList>
    </citation>
    <scope>NUCLEOTIDE SEQUENCE [LARGE SCALE GENOMIC DNA]</scope>
    <source>
        <strain evidence="3">KHGC19</strain>
    </source>
</reference>
<dbReference type="PROSITE" id="PS51108">
    <property type="entry name" value="PTS_EIID"/>
    <property type="match status" value="1"/>
</dbReference>
<dbReference type="PANTHER" id="PTHR32502">
    <property type="entry name" value="N-ACETYLGALACTOSAMINE PERMEASE II COMPONENT-RELATED"/>
    <property type="match status" value="1"/>
</dbReference>